<feature type="compositionally biased region" description="Polar residues" evidence="1">
    <location>
        <begin position="136"/>
        <end position="145"/>
    </location>
</feature>
<feature type="compositionally biased region" description="Basic residues" evidence="1">
    <location>
        <begin position="450"/>
        <end position="468"/>
    </location>
</feature>
<evidence type="ECO:0000313" key="3">
    <source>
        <dbReference type="Proteomes" id="UP000738359"/>
    </source>
</evidence>
<keyword evidence="3" id="KW-1185">Reference proteome</keyword>
<reference evidence="2" key="1">
    <citation type="journal article" date="2020" name="Fungal Divers.">
        <title>Resolving the Mortierellaceae phylogeny through synthesis of multi-gene phylogenetics and phylogenomics.</title>
        <authorList>
            <person name="Vandepol N."/>
            <person name="Liber J."/>
            <person name="Desiro A."/>
            <person name="Na H."/>
            <person name="Kennedy M."/>
            <person name="Barry K."/>
            <person name="Grigoriev I.V."/>
            <person name="Miller A.N."/>
            <person name="O'Donnell K."/>
            <person name="Stajich J.E."/>
            <person name="Bonito G."/>
        </authorList>
    </citation>
    <scope>NUCLEOTIDE SEQUENCE</scope>
    <source>
        <strain evidence="2">CK1249</strain>
    </source>
</reference>
<dbReference type="OrthoDB" id="2432946at2759"/>
<feature type="compositionally biased region" description="Polar residues" evidence="1">
    <location>
        <begin position="76"/>
        <end position="87"/>
    </location>
</feature>
<sequence>MTTGITVVSVAANSKHSKEMIAAKDKANSKHAKSSRSSISAHHVEQLDPTPNTRPASPSDLISKLAISSSQASSIPRTSLSSPTDSVFSPGPMSASIDMPSTPSAPCTPCTPHVGRYLSSSPEPVSPTLPSVPTTNAVPSASSGSRFAAMFSKGHRSSEESVRQQENGAEQDQMPMQQEPKRKRLSAGSIQAPISNFLTNTFRSHKQGPSVQQQLQQQQQPVGEEGQQGQVQRKKRRSLLPKLPKLDTRPKIIISSPMRKGGRSDKKQKEARAQGQDGQGSSTPGLLSSSSPVSGAARGLGGAGHSFALALLSPFYLPAQLRPAAFNKDSSKSAQPAPPLFDSASLWDWRQQSRVYYDDRWDRASVLSADSDMARLSEDPNFPGYPERNEFWQKHCRIRERRLKKQQLQRQLSGMGNAAGVDQDDSDDDESEDDEVKNLGPARMGPGGSRLRHTSSRNQNRHGKHRVRYTTYSAYMAAMQLKAKNRAERKNSDASLAPKVNAKLLEDMRLLQQRSMNQEANVKTIAEKLQNGRNSVRPSMDLDGQLQQQQRLERRMNGTNLGSSDDDSDGQGRQQAGRPSMSLQRHRQPDSGILFVSSSATTAEVYPHLVHDHLGHLYDSGRSTPSRMDYFRTAGQNTCTVGKDGFGDVVGIEDEKIGCLVASYFDKRLFEEGSESDGYTSGGERVVGNGFVMLQSSFGDRGFYKRLNAPNRLSTCRVTRRPQPSK</sequence>
<evidence type="ECO:0000256" key="1">
    <source>
        <dbReference type="SAM" id="MobiDB-lite"/>
    </source>
</evidence>
<protein>
    <submittedName>
        <fullName evidence="2">Uncharacterized protein</fullName>
    </submittedName>
</protein>
<feature type="compositionally biased region" description="Basic and acidic residues" evidence="1">
    <location>
        <begin position="262"/>
        <end position="272"/>
    </location>
</feature>
<dbReference type="Proteomes" id="UP000738359">
    <property type="component" value="Unassembled WGS sequence"/>
</dbReference>
<accession>A0A9P6M6R3</accession>
<gene>
    <name evidence="2" type="ORF">BGZ70_009021</name>
</gene>
<feature type="compositionally biased region" description="Low complexity" evidence="1">
    <location>
        <begin position="100"/>
        <end position="135"/>
    </location>
</feature>
<feature type="compositionally biased region" description="Low complexity" evidence="1">
    <location>
        <begin position="61"/>
        <end position="75"/>
    </location>
</feature>
<proteinExistence type="predicted"/>
<feature type="region of interest" description="Disordered" evidence="1">
    <location>
        <begin position="205"/>
        <end position="297"/>
    </location>
</feature>
<dbReference type="EMBL" id="JAAAHY010000007">
    <property type="protein sequence ID" value="KAF9968743.1"/>
    <property type="molecule type" value="Genomic_DNA"/>
</dbReference>
<feature type="compositionally biased region" description="Acidic residues" evidence="1">
    <location>
        <begin position="422"/>
        <end position="435"/>
    </location>
</feature>
<feature type="region of interest" description="Disordered" evidence="1">
    <location>
        <begin position="532"/>
        <end position="551"/>
    </location>
</feature>
<feature type="compositionally biased region" description="Low complexity" evidence="1">
    <location>
        <begin position="279"/>
        <end position="295"/>
    </location>
</feature>
<organism evidence="2 3">
    <name type="scientific">Mortierella alpina</name>
    <name type="common">Oleaginous fungus</name>
    <name type="synonym">Mortierella renispora</name>
    <dbReference type="NCBI Taxonomy" id="64518"/>
    <lineage>
        <taxon>Eukaryota</taxon>
        <taxon>Fungi</taxon>
        <taxon>Fungi incertae sedis</taxon>
        <taxon>Mucoromycota</taxon>
        <taxon>Mortierellomycotina</taxon>
        <taxon>Mortierellomycetes</taxon>
        <taxon>Mortierellales</taxon>
        <taxon>Mortierellaceae</taxon>
        <taxon>Mortierella</taxon>
    </lineage>
</organism>
<feature type="compositionally biased region" description="Low complexity" evidence="1">
    <location>
        <begin position="207"/>
        <end position="231"/>
    </location>
</feature>
<feature type="region of interest" description="Disordered" evidence="1">
    <location>
        <begin position="404"/>
        <end position="468"/>
    </location>
</feature>
<dbReference type="AlphaFoldDB" id="A0A9P6M6R3"/>
<feature type="region of interest" description="Disordered" evidence="1">
    <location>
        <begin position="22"/>
        <end position="192"/>
    </location>
</feature>
<name>A0A9P6M6R3_MORAP</name>
<evidence type="ECO:0000313" key="2">
    <source>
        <dbReference type="EMBL" id="KAF9968743.1"/>
    </source>
</evidence>
<feature type="region of interest" description="Disordered" evidence="1">
    <location>
        <begin position="557"/>
        <end position="589"/>
    </location>
</feature>
<comment type="caution">
    <text evidence="2">The sequence shown here is derived from an EMBL/GenBank/DDBJ whole genome shotgun (WGS) entry which is preliminary data.</text>
</comment>
<feature type="compositionally biased region" description="Polar residues" evidence="1">
    <location>
        <begin position="164"/>
        <end position="176"/>
    </location>
</feature>